<dbReference type="InterPro" id="IPR056789">
    <property type="entry name" value="LRR_R13L1-DRL21"/>
</dbReference>
<evidence type="ECO:0000256" key="2">
    <source>
        <dbReference type="ARBA" id="ARBA00022821"/>
    </source>
</evidence>
<name>A0A9Q0FCY4_9ROSI</name>
<evidence type="ECO:0000259" key="3">
    <source>
        <dbReference type="Pfam" id="PF25019"/>
    </source>
</evidence>
<dbReference type="OrthoDB" id="1733640at2759"/>
<dbReference type="SUPFAM" id="SSF52058">
    <property type="entry name" value="L domain-like"/>
    <property type="match status" value="2"/>
</dbReference>
<reference evidence="4" key="1">
    <citation type="submission" date="2022-02" db="EMBL/GenBank/DDBJ databases">
        <authorList>
            <person name="Henning P.M."/>
            <person name="McCubbin A.G."/>
            <person name="Shore J.S."/>
        </authorList>
    </citation>
    <scope>NUCLEOTIDE SEQUENCE</scope>
    <source>
        <strain evidence="4">F60SS</strain>
        <tissue evidence="4">Leaves</tissue>
    </source>
</reference>
<dbReference type="EMBL" id="JAKUCV010006151">
    <property type="protein sequence ID" value="KAJ4828519.1"/>
    <property type="molecule type" value="Genomic_DNA"/>
</dbReference>
<evidence type="ECO:0000313" key="5">
    <source>
        <dbReference type="Proteomes" id="UP001141552"/>
    </source>
</evidence>
<comment type="caution">
    <text evidence="4">The sequence shown here is derived from an EMBL/GenBank/DDBJ whole genome shotgun (WGS) entry which is preliminary data.</text>
</comment>
<dbReference type="PANTHER" id="PTHR36766">
    <property type="entry name" value="PLANT BROAD-SPECTRUM MILDEW RESISTANCE PROTEIN RPW8"/>
    <property type="match status" value="1"/>
</dbReference>
<keyword evidence="5" id="KW-1185">Reference proteome</keyword>
<gene>
    <name evidence="4" type="ORF">Tsubulata_013239</name>
</gene>
<dbReference type="AlphaFoldDB" id="A0A9Q0FCY4"/>
<reference evidence="4" key="2">
    <citation type="journal article" date="2023" name="Plants (Basel)">
        <title>Annotation of the Turnera subulata (Passifloraceae) Draft Genome Reveals the S-Locus Evolved after the Divergence of Turneroideae from Passifloroideae in a Stepwise Manner.</title>
        <authorList>
            <person name="Henning P.M."/>
            <person name="Roalson E.H."/>
            <person name="Mir W."/>
            <person name="McCubbin A.G."/>
            <person name="Shore J.S."/>
        </authorList>
    </citation>
    <scope>NUCLEOTIDE SEQUENCE</scope>
    <source>
        <strain evidence="4">F60SS</strain>
    </source>
</reference>
<keyword evidence="1" id="KW-0433">Leucine-rich repeat</keyword>
<dbReference type="InterPro" id="IPR032675">
    <property type="entry name" value="LRR_dom_sf"/>
</dbReference>
<organism evidence="4 5">
    <name type="scientific">Turnera subulata</name>
    <dbReference type="NCBI Taxonomy" id="218843"/>
    <lineage>
        <taxon>Eukaryota</taxon>
        <taxon>Viridiplantae</taxon>
        <taxon>Streptophyta</taxon>
        <taxon>Embryophyta</taxon>
        <taxon>Tracheophyta</taxon>
        <taxon>Spermatophyta</taxon>
        <taxon>Magnoliopsida</taxon>
        <taxon>eudicotyledons</taxon>
        <taxon>Gunneridae</taxon>
        <taxon>Pentapetalae</taxon>
        <taxon>rosids</taxon>
        <taxon>fabids</taxon>
        <taxon>Malpighiales</taxon>
        <taxon>Passifloraceae</taxon>
        <taxon>Turnera</taxon>
    </lineage>
</organism>
<keyword evidence="2" id="KW-0611">Plant defense</keyword>
<dbReference type="Gene3D" id="3.80.10.10">
    <property type="entry name" value="Ribonuclease Inhibitor"/>
    <property type="match status" value="3"/>
</dbReference>
<evidence type="ECO:0000313" key="4">
    <source>
        <dbReference type="EMBL" id="KAJ4828519.1"/>
    </source>
</evidence>
<feature type="non-terminal residue" evidence="4">
    <location>
        <position position="1"/>
    </location>
</feature>
<dbReference type="PANTHER" id="PTHR36766:SF40">
    <property type="entry name" value="DISEASE RESISTANCE PROTEIN RGA3"/>
    <property type="match status" value="1"/>
</dbReference>
<dbReference type="Pfam" id="PF25019">
    <property type="entry name" value="LRR_R13L1-DRL21"/>
    <property type="match status" value="1"/>
</dbReference>
<dbReference type="Proteomes" id="UP001141552">
    <property type="component" value="Unassembled WGS sequence"/>
</dbReference>
<feature type="domain" description="R13L1/DRL21-like LRR repeat region" evidence="3">
    <location>
        <begin position="1"/>
        <end position="63"/>
    </location>
</feature>
<accession>A0A9Q0FCY4</accession>
<proteinExistence type="predicted"/>
<dbReference type="GO" id="GO:0006952">
    <property type="term" value="P:defense response"/>
    <property type="evidence" value="ECO:0007669"/>
    <property type="project" value="UniProtKB-KW"/>
</dbReference>
<evidence type="ECO:0000256" key="1">
    <source>
        <dbReference type="ARBA" id="ARBA00022614"/>
    </source>
</evidence>
<protein>
    <recommendedName>
        <fullName evidence="3">R13L1/DRL21-like LRR repeat region domain-containing protein</fullName>
    </recommendedName>
</protein>
<sequence length="506" mass="57054">QLRPNTNLKDLDIYDFRGARFPDWLGLECFSKLSTLCLVGARNCTMLPALGQLQFLKELVIARFDSIVTIGPEFYGNIFNSNKKAFASLQKLTISTVPQLQQLMPPMDDVKGQAFPLLQELRMEDCPKLETILPHYLLPSLSVLDTTDGQMKQLVASLPKAPRIRSMRFVDHLGYYKLASGLHNLKVHGSESTLETLLERIESLGFSDSTLQGLELSGCNEIPSIPLWRFQNLSHVSVDSCEHFESLCVNGRPLMSLHFLRISWCYNFMSFPEGGLHAPNLRILQLIATTGLKFLPKQMQFLLPSLTELKIYICTKLRSFPKGGLPSSIEVLEISECKGIESSPEGGFPSNLKELYISGCNKLVADRKHWGLQTLPSLSFLHMASCKEVESFPEQRLLPSSLNTLWLANFRELNSLGYKGLHHLPFLNELKIRDCPKLGSLPEEGLPSSLKYLEIPQCHRTLMERCKEGGEDCPKIKHIPKINIRHSLVFELGIPWNERSSCSLTS</sequence>